<dbReference type="SMART" id="SM00327">
    <property type="entry name" value="VWA"/>
    <property type="match status" value="1"/>
</dbReference>
<comment type="caution">
    <text evidence="3">The sequence shown here is derived from an EMBL/GenBank/DDBJ whole genome shotgun (WGS) entry which is preliminary data.</text>
</comment>
<keyword evidence="1" id="KW-0812">Transmembrane</keyword>
<keyword evidence="1" id="KW-0472">Membrane</keyword>
<dbReference type="Gene3D" id="3.40.50.410">
    <property type="entry name" value="von Willebrand factor, type A domain"/>
    <property type="match status" value="1"/>
</dbReference>
<dbReference type="AlphaFoldDB" id="A0A5S5CVY3"/>
<feature type="transmembrane region" description="Helical" evidence="1">
    <location>
        <begin position="16"/>
        <end position="37"/>
    </location>
</feature>
<dbReference type="SUPFAM" id="SSF53300">
    <property type="entry name" value="vWA-like"/>
    <property type="match status" value="1"/>
</dbReference>
<dbReference type="SUPFAM" id="SSF53850">
    <property type="entry name" value="Periplasmic binding protein-like II"/>
    <property type="match status" value="1"/>
</dbReference>
<sequence>MGRHAEITARRRPVPTLLVAVGIALVLAAGGLVWWLAGSGGCDERVTVDVTVAPELGELTEQVLADEIVVEDRLCVDTAVATQQPLQTVGDLSVLEPDALPDVWVPDSSLWRARAAEAPLEVVGSMGASPVVLGTSSDAVAELGWAEEPPGWGEALSGGQPLAVPDLATSAEALAALTAVSTALGGGEEAGNAVVQAVLAAQRGPALSAADGLAAGRDGGADAPLVPVSEQEIYALNQAGEDSSLVAVYPEQGSPVLDYPVLRVGTPEGDQAEAVAAVVEALTSDAARTAALEAGFRDADGTAPPEAEAAGIRAAAPTTLELDPAGVQALVAQLSSLADPSRILTVFDVSTSMEAPVGDGTRATLARDAAKATLSLVPGDFALGLWAFAYQLDGEQDWSELVPIRELDSVVDDTTQRQLLDAQLDTIPDLLTPGGTGLYDTTLAAVRAARENYDPTAVNSVLMVTDGTNEDDAEGISLENLLITLSAEADPDRPVKVIGVALGPDADISALEQIAEETGGEAYSAVDENDLQTVLFDALRQRG</sequence>
<dbReference type="EMBL" id="VNHW01000007">
    <property type="protein sequence ID" value="TYP87148.1"/>
    <property type="molecule type" value="Genomic_DNA"/>
</dbReference>
<evidence type="ECO:0000256" key="1">
    <source>
        <dbReference type="SAM" id="Phobius"/>
    </source>
</evidence>
<evidence type="ECO:0000313" key="4">
    <source>
        <dbReference type="Proteomes" id="UP000322499"/>
    </source>
</evidence>
<dbReference type="Proteomes" id="UP000322499">
    <property type="component" value="Unassembled WGS sequence"/>
</dbReference>
<keyword evidence="1" id="KW-1133">Transmembrane helix</keyword>
<evidence type="ECO:0000313" key="3">
    <source>
        <dbReference type="EMBL" id="TYP87148.1"/>
    </source>
</evidence>
<reference evidence="3 4" key="1">
    <citation type="submission" date="2019-07" db="EMBL/GenBank/DDBJ databases">
        <title>Genomic Encyclopedia of Archaeal and Bacterial Type Strains, Phase II (KMG-II): from individual species to whole genera.</title>
        <authorList>
            <person name="Goeker M."/>
        </authorList>
    </citation>
    <scope>NUCLEOTIDE SEQUENCE [LARGE SCALE GENOMIC DNA]</scope>
    <source>
        <strain evidence="3 4">DSM 46842</strain>
    </source>
</reference>
<feature type="domain" description="VWFA" evidence="2">
    <location>
        <begin position="342"/>
        <end position="539"/>
    </location>
</feature>
<gene>
    <name evidence="3" type="ORF">BD833_10786</name>
</gene>
<protein>
    <submittedName>
        <fullName evidence="3">ABC-type Fe3+ transport system substrate-binding protein</fullName>
    </submittedName>
</protein>
<organism evidence="3 4">
    <name type="scientific">Blastococcus xanthinilyticus</name>
    <dbReference type="NCBI Taxonomy" id="1564164"/>
    <lineage>
        <taxon>Bacteria</taxon>
        <taxon>Bacillati</taxon>
        <taxon>Actinomycetota</taxon>
        <taxon>Actinomycetes</taxon>
        <taxon>Geodermatophilales</taxon>
        <taxon>Geodermatophilaceae</taxon>
        <taxon>Blastococcus</taxon>
    </lineage>
</organism>
<evidence type="ECO:0000259" key="2">
    <source>
        <dbReference type="PROSITE" id="PS50234"/>
    </source>
</evidence>
<proteinExistence type="predicted"/>
<accession>A0A5S5CVY3</accession>
<dbReference type="InterPro" id="IPR002035">
    <property type="entry name" value="VWF_A"/>
</dbReference>
<dbReference type="PROSITE" id="PS50234">
    <property type="entry name" value="VWFA"/>
    <property type="match status" value="1"/>
</dbReference>
<name>A0A5S5CVY3_9ACTN</name>
<keyword evidence="4" id="KW-1185">Reference proteome</keyword>
<dbReference type="InterPro" id="IPR036465">
    <property type="entry name" value="vWFA_dom_sf"/>
</dbReference>